<dbReference type="Proteomes" id="UP001139521">
    <property type="component" value="Unassembled WGS sequence"/>
</dbReference>
<dbReference type="Gene3D" id="2.170.15.10">
    <property type="entry name" value="Proaerolysin, chain A, domain 3"/>
    <property type="match status" value="1"/>
</dbReference>
<dbReference type="RefSeq" id="WP_249603536.1">
    <property type="nucleotide sequence ID" value="NZ_JAKHSK010000062.1"/>
</dbReference>
<accession>A0A9X2CNR9</accession>
<dbReference type="CDD" id="cd00161">
    <property type="entry name" value="beta-trefoil_Ricin-like"/>
    <property type="match status" value="1"/>
</dbReference>
<dbReference type="EMBL" id="JAKHSK010000062">
    <property type="protein sequence ID" value="MCL6220860.1"/>
    <property type="molecule type" value="Genomic_DNA"/>
</dbReference>
<dbReference type="PROSITE" id="PS51257">
    <property type="entry name" value="PROKAR_LIPOPROTEIN"/>
    <property type="match status" value="1"/>
</dbReference>
<comment type="caution">
    <text evidence="1">The sequence shown here is derived from an EMBL/GenBank/DDBJ whole genome shotgun (WGS) entry which is preliminary data.</text>
</comment>
<evidence type="ECO:0000313" key="2">
    <source>
        <dbReference type="Proteomes" id="UP001139521"/>
    </source>
</evidence>
<keyword evidence="2" id="KW-1185">Reference proteome</keyword>
<name>A0A9X2CNR9_9FLAO</name>
<dbReference type="InterPro" id="IPR035992">
    <property type="entry name" value="Ricin_B-like_lectins"/>
</dbReference>
<dbReference type="SUPFAM" id="SSF50370">
    <property type="entry name" value="Ricin B-like lectins"/>
    <property type="match status" value="1"/>
</dbReference>
<protein>
    <submittedName>
        <fullName evidence="1">Uncharacterized protein</fullName>
    </submittedName>
</protein>
<proteinExistence type="predicted"/>
<evidence type="ECO:0000313" key="1">
    <source>
        <dbReference type="EMBL" id="MCL6220860.1"/>
    </source>
</evidence>
<organism evidence="1 2">
    <name type="scientific">Zunongwangia pacifica</name>
    <dbReference type="NCBI Taxonomy" id="2911062"/>
    <lineage>
        <taxon>Bacteria</taxon>
        <taxon>Pseudomonadati</taxon>
        <taxon>Bacteroidota</taxon>
        <taxon>Flavobacteriia</taxon>
        <taxon>Flavobacteriales</taxon>
        <taxon>Flavobacteriaceae</taxon>
        <taxon>Zunongwangia</taxon>
    </lineage>
</organism>
<sequence length="369" mass="42444">MNNKCLLLAILAIAFLSCSEDDESYFNEVPENYFVEDQVPTSDYDLKEWQDFIGMPFYVKAVATDTYLAANGLGNNLLLTNFDKDNDNLVFGFSEKDEASKSLILVAVKEMEPVGVKSTNAKDSVLVPVTFAQNDNKLQDTQFWRFLPSDNKNYSFIQNATLGENNTNFVLEATENSVYLALKNETQNQQFQIVPKGDFEIESIAFDIESFEIIGSDWITVGRDTLINTSDEIKETIIIDKYPENFKASFIENNPQILVPIESEEVELRLPDIEVIYDEVTVSKGWNKTIRYAEDSEWKRNVDISEKSDLKIPPHTTFEVSYYINRYKIEVPYQITYSDRSSGANFRKMGIWKTDFYYESNTELKTITE</sequence>
<dbReference type="AlphaFoldDB" id="A0A9X2CNR9"/>
<gene>
    <name evidence="1" type="ORF">L1967_21430</name>
</gene>
<reference evidence="1" key="1">
    <citation type="submission" date="2022-01" db="EMBL/GenBank/DDBJ databases">
        <title>Genome sequencing of Zunongwangia sp. M21534 genome.</title>
        <authorList>
            <person name="Chen Y."/>
            <person name="Dong C."/>
            <person name="Shao Z."/>
        </authorList>
    </citation>
    <scope>NUCLEOTIDE SEQUENCE</scope>
    <source>
        <strain evidence="1">MCCC M21534</strain>
    </source>
</reference>